<comment type="catalytic activity">
    <reaction evidence="1">
        <text>ATP + protein L-histidine = ADP + protein N-phospho-L-histidine.</text>
        <dbReference type="EC" id="2.7.13.3"/>
    </reaction>
</comment>
<dbReference type="CDD" id="cd00082">
    <property type="entry name" value="HisKA"/>
    <property type="match status" value="1"/>
</dbReference>
<dbReference type="InterPro" id="IPR000014">
    <property type="entry name" value="PAS"/>
</dbReference>
<dbReference type="Gene3D" id="1.10.287.130">
    <property type="match status" value="1"/>
</dbReference>
<dbReference type="Pfam" id="PF02518">
    <property type="entry name" value="HATPase_c"/>
    <property type="match status" value="1"/>
</dbReference>
<dbReference type="InterPro" id="IPR003594">
    <property type="entry name" value="HATPase_dom"/>
</dbReference>
<dbReference type="PANTHER" id="PTHR43547">
    <property type="entry name" value="TWO-COMPONENT HISTIDINE KINASE"/>
    <property type="match status" value="1"/>
</dbReference>
<dbReference type="PROSITE" id="PS50112">
    <property type="entry name" value="PAS"/>
    <property type="match status" value="1"/>
</dbReference>
<evidence type="ECO:0000256" key="2">
    <source>
        <dbReference type="ARBA" id="ARBA00012438"/>
    </source>
</evidence>
<feature type="domain" description="PAS" evidence="5">
    <location>
        <begin position="35"/>
        <end position="108"/>
    </location>
</feature>
<organism evidence="6 7">
    <name type="scientific">Pontibacter silvestris</name>
    <dbReference type="NCBI Taxonomy" id="2305183"/>
    <lineage>
        <taxon>Bacteria</taxon>
        <taxon>Pseudomonadati</taxon>
        <taxon>Bacteroidota</taxon>
        <taxon>Cytophagia</taxon>
        <taxon>Cytophagales</taxon>
        <taxon>Hymenobacteraceae</taxon>
        <taxon>Pontibacter</taxon>
    </lineage>
</organism>
<comment type="caution">
    <text evidence="6">The sequence shown here is derived from an EMBL/GenBank/DDBJ whole genome shotgun (WGS) entry which is preliminary data.</text>
</comment>
<dbReference type="CDD" id="cd00130">
    <property type="entry name" value="PAS"/>
    <property type="match status" value="1"/>
</dbReference>
<evidence type="ECO:0000313" key="6">
    <source>
        <dbReference type="EMBL" id="MFD2066329.1"/>
    </source>
</evidence>
<keyword evidence="6" id="KW-0547">Nucleotide-binding</keyword>
<evidence type="ECO:0000259" key="5">
    <source>
        <dbReference type="PROSITE" id="PS50112"/>
    </source>
</evidence>
<dbReference type="PANTHER" id="PTHR43547:SF2">
    <property type="entry name" value="HYBRID SIGNAL TRANSDUCTION HISTIDINE KINASE C"/>
    <property type="match status" value="1"/>
</dbReference>
<dbReference type="SUPFAM" id="SSF47384">
    <property type="entry name" value="Homodimeric domain of signal transducing histidine kinase"/>
    <property type="match status" value="1"/>
</dbReference>
<evidence type="ECO:0000259" key="4">
    <source>
        <dbReference type="PROSITE" id="PS50109"/>
    </source>
</evidence>
<protein>
    <recommendedName>
        <fullName evidence="2">histidine kinase</fullName>
        <ecNumber evidence="2">2.7.13.3</ecNumber>
    </recommendedName>
</protein>
<dbReference type="PROSITE" id="PS50109">
    <property type="entry name" value="HIS_KIN"/>
    <property type="match status" value="1"/>
</dbReference>
<dbReference type="SUPFAM" id="SSF55785">
    <property type="entry name" value="PYP-like sensor domain (PAS domain)"/>
    <property type="match status" value="1"/>
</dbReference>
<dbReference type="PRINTS" id="PR00344">
    <property type="entry name" value="BCTRLSENSOR"/>
</dbReference>
<evidence type="ECO:0000256" key="1">
    <source>
        <dbReference type="ARBA" id="ARBA00000085"/>
    </source>
</evidence>
<dbReference type="SMART" id="SM00388">
    <property type="entry name" value="HisKA"/>
    <property type="match status" value="1"/>
</dbReference>
<dbReference type="EC" id="2.7.13.3" evidence="2"/>
<dbReference type="InterPro" id="IPR036890">
    <property type="entry name" value="HATPase_C_sf"/>
</dbReference>
<dbReference type="Gene3D" id="3.30.565.10">
    <property type="entry name" value="Histidine kinase-like ATPase, C-terminal domain"/>
    <property type="match status" value="1"/>
</dbReference>
<keyword evidence="7" id="KW-1185">Reference proteome</keyword>
<proteinExistence type="predicted"/>
<gene>
    <name evidence="6" type="ORF">ACFSKU_05490</name>
</gene>
<feature type="domain" description="Histidine kinase" evidence="4">
    <location>
        <begin position="173"/>
        <end position="390"/>
    </location>
</feature>
<dbReference type="InterPro" id="IPR005467">
    <property type="entry name" value="His_kinase_dom"/>
</dbReference>
<dbReference type="RefSeq" id="WP_377469314.1">
    <property type="nucleotide sequence ID" value="NZ_JBHUHV010000018.1"/>
</dbReference>
<dbReference type="InterPro" id="IPR035965">
    <property type="entry name" value="PAS-like_dom_sf"/>
</dbReference>
<dbReference type="InterPro" id="IPR003661">
    <property type="entry name" value="HisK_dim/P_dom"/>
</dbReference>
<dbReference type="SUPFAM" id="SSF55874">
    <property type="entry name" value="ATPase domain of HSP90 chaperone/DNA topoisomerase II/histidine kinase"/>
    <property type="match status" value="1"/>
</dbReference>
<dbReference type="Proteomes" id="UP001597369">
    <property type="component" value="Unassembled WGS sequence"/>
</dbReference>
<evidence type="ECO:0000256" key="3">
    <source>
        <dbReference type="ARBA" id="ARBA00022553"/>
    </source>
</evidence>
<dbReference type="SMART" id="SM00091">
    <property type="entry name" value="PAS"/>
    <property type="match status" value="1"/>
</dbReference>
<dbReference type="InterPro" id="IPR013655">
    <property type="entry name" value="PAS_fold_3"/>
</dbReference>
<dbReference type="GO" id="GO:0005524">
    <property type="term" value="F:ATP binding"/>
    <property type="evidence" value="ECO:0007669"/>
    <property type="project" value="UniProtKB-KW"/>
</dbReference>
<name>A0ABW4WV90_9BACT</name>
<dbReference type="Pfam" id="PF08447">
    <property type="entry name" value="PAS_3"/>
    <property type="match status" value="1"/>
</dbReference>
<dbReference type="EMBL" id="JBHUHV010000018">
    <property type="protein sequence ID" value="MFD2066329.1"/>
    <property type="molecule type" value="Genomic_DNA"/>
</dbReference>
<reference evidence="7" key="1">
    <citation type="journal article" date="2019" name="Int. J. Syst. Evol. Microbiol.">
        <title>The Global Catalogue of Microorganisms (GCM) 10K type strain sequencing project: providing services to taxonomists for standard genome sequencing and annotation.</title>
        <authorList>
            <consortium name="The Broad Institute Genomics Platform"/>
            <consortium name="The Broad Institute Genome Sequencing Center for Infectious Disease"/>
            <person name="Wu L."/>
            <person name="Ma J."/>
        </authorList>
    </citation>
    <scope>NUCLEOTIDE SEQUENCE [LARGE SCALE GENOMIC DNA]</scope>
    <source>
        <strain evidence="7">JCM 16545</strain>
    </source>
</reference>
<dbReference type="Gene3D" id="3.30.450.20">
    <property type="entry name" value="PAS domain"/>
    <property type="match status" value="1"/>
</dbReference>
<dbReference type="SMART" id="SM00387">
    <property type="entry name" value="HATPase_c"/>
    <property type="match status" value="1"/>
</dbReference>
<dbReference type="InterPro" id="IPR004358">
    <property type="entry name" value="Sig_transdc_His_kin-like_C"/>
</dbReference>
<sequence>MFTQPIASIVVYIHFKITSLLNHLHTIGSAKNKFDLTAFQLIGDQYDGVFFVYDLDDRKFIYLNEAFEPVWKRRVDEVMEHPASLLDSIHPEDRDHVVKNYEKLQAERLKLRMQFRVVWPYTTDRWIRLKVYPLAQNGQTSWVAGMAEDDSSRMKNIFNMQKINARKDSMLEILSHDLRGPIGIVQGLAAAIEEDLPKSDVSQSQRHLQIIQQICQRNIDLIRDLVHQEFLESSEVELSRERLDLVWEINKVIAQYRNAQESLSKVFELTSSQEQVYCKIDSMKFMQVINNLISNAIKFTPDGGIIRIHVEKKRSEVLITVRDNGIGIPEKHHPYLFDKFTEARRPGLKGEESVGLGRSIIKNIVEMHKGKIWFKSEVNKGSSFFIQLPI</sequence>
<keyword evidence="6" id="KW-0067">ATP-binding</keyword>
<evidence type="ECO:0000313" key="7">
    <source>
        <dbReference type="Proteomes" id="UP001597369"/>
    </source>
</evidence>
<dbReference type="CDD" id="cd00075">
    <property type="entry name" value="HATPase"/>
    <property type="match status" value="1"/>
</dbReference>
<accession>A0ABW4WV90</accession>
<keyword evidence="3" id="KW-0597">Phosphoprotein</keyword>
<dbReference type="InterPro" id="IPR036097">
    <property type="entry name" value="HisK_dim/P_sf"/>
</dbReference>